<feature type="transmembrane region" description="Helical" evidence="2">
    <location>
        <begin position="191"/>
        <end position="211"/>
    </location>
</feature>
<dbReference type="RefSeq" id="WP_311722953.1">
    <property type="nucleotide sequence ID" value="NZ_JAVRFD010000003.1"/>
</dbReference>
<keyword evidence="2" id="KW-1133">Transmembrane helix</keyword>
<sequence length="250" mass="24016">MTDPLPPRDGGPAGPGDATGGLARPGGGGLAAAVALTMVTGSMDAVSFLALGGVFTSVMTANLSLLGMSAGARDPALAGHAALAVTGYVLGALMSGRIVRGPEKTRLARRALGVELLALGALWALWASAGGHPGGGRRQGLLALAAVAMGGQSALVRAVAPPGLSTTYFTGILTNLLADLAATGRVRRVSAGLLGALVVGAVGGGVLLTVAPSAAPALPTGLVAAVWLGAVAASVCERPRGAGGRGPGQG</sequence>
<comment type="caution">
    <text evidence="3">The sequence shown here is derived from an EMBL/GenBank/DDBJ whole genome shotgun (WGS) entry which is preliminary data.</text>
</comment>
<name>A0ABU2XAU5_9ACTN</name>
<feature type="transmembrane region" description="Helical" evidence="2">
    <location>
        <begin position="217"/>
        <end position="236"/>
    </location>
</feature>
<feature type="region of interest" description="Disordered" evidence="1">
    <location>
        <begin position="1"/>
        <end position="22"/>
    </location>
</feature>
<dbReference type="Proteomes" id="UP001180754">
    <property type="component" value="Unassembled WGS sequence"/>
</dbReference>
<organism evidence="3 4">
    <name type="scientific">Streptomyces lonegramiae</name>
    <dbReference type="NCBI Taxonomy" id="3075524"/>
    <lineage>
        <taxon>Bacteria</taxon>
        <taxon>Bacillati</taxon>
        <taxon>Actinomycetota</taxon>
        <taxon>Actinomycetes</taxon>
        <taxon>Kitasatosporales</taxon>
        <taxon>Streptomycetaceae</taxon>
        <taxon>Streptomyces</taxon>
    </lineage>
</organism>
<feature type="transmembrane region" description="Helical" evidence="2">
    <location>
        <begin position="45"/>
        <end position="65"/>
    </location>
</feature>
<dbReference type="PANTHER" id="PTHR37314">
    <property type="entry name" value="SLR0142 PROTEIN"/>
    <property type="match status" value="1"/>
</dbReference>
<gene>
    <name evidence="3" type="ORF">RND15_07660</name>
</gene>
<feature type="transmembrane region" description="Helical" evidence="2">
    <location>
        <begin position="111"/>
        <end position="129"/>
    </location>
</feature>
<dbReference type="PANTHER" id="PTHR37314:SF4">
    <property type="entry name" value="UPF0700 TRANSMEMBRANE PROTEIN YOAK"/>
    <property type="match status" value="1"/>
</dbReference>
<reference evidence="3" key="1">
    <citation type="submission" date="2024-05" db="EMBL/GenBank/DDBJ databases">
        <title>30 novel species of actinomycetes from the DSMZ collection.</title>
        <authorList>
            <person name="Nouioui I."/>
        </authorList>
    </citation>
    <scope>NUCLEOTIDE SEQUENCE</scope>
    <source>
        <strain evidence="3">DSM 41529</strain>
    </source>
</reference>
<proteinExistence type="predicted"/>
<keyword evidence="2" id="KW-0472">Membrane</keyword>
<evidence type="ECO:0000313" key="4">
    <source>
        <dbReference type="Proteomes" id="UP001180754"/>
    </source>
</evidence>
<accession>A0ABU2XAU5</accession>
<evidence type="ECO:0000256" key="2">
    <source>
        <dbReference type="SAM" id="Phobius"/>
    </source>
</evidence>
<evidence type="ECO:0000256" key="1">
    <source>
        <dbReference type="SAM" id="MobiDB-lite"/>
    </source>
</evidence>
<protein>
    <submittedName>
        <fullName evidence="3">YoaK family protein</fullName>
    </submittedName>
</protein>
<dbReference type="EMBL" id="JAVRFD010000003">
    <property type="protein sequence ID" value="MDT0542591.1"/>
    <property type="molecule type" value="Genomic_DNA"/>
</dbReference>
<evidence type="ECO:0000313" key="3">
    <source>
        <dbReference type="EMBL" id="MDT0542591.1"/>
    </source>
</evidence>
<feature type="compositionally biased region" description="Gly residues" evidence="1">
    <location>
        <begin position="11"/>
        <end position="22"/>
    </location>
</feature>
<keyword evidence="4" id="KW-1185">Reference proteome</keyword>
<dbReference type="InterPro" id="IPR010699">
    <property type="entry name" value="DUF1275"/>
</dbReference>
<feature type="transmembrane region" description="Helical" evidence="2">
    <location>
        <begin position="77"/>
        <end position="99"/>
    </location>
</feature>
<keyword evidence="2" id="KW-0812">Transmembrane</keyword>
<dbReference type="Pfam" id="PF06912">
    <property type="entry name" value="DUF1275"/>
    <property type="match status" value="1"/>
</dbReference>